<dbReference type="RefSeq" id="WP_120698981.1">
    <property type="nucleotide sequence ID" value="NZ_RBDX01000014.1"/>
</dbReference>
<keyword evidence="3" id="KW-0436">Ligase</keyword>
<proteinExistence type="predicted"/>
<dbReference type="Gene3D" id="3.30.300.30">
    <property type="match status" value="1"/>
</dbReference>
<evidence type="ECO:0000313" key="3">
    <source>
        <dbReference type="EMBL" id="RKN07595.1"/>
    </source>
</evidence>
<dbReference type="PANTHER" id="PTHR45527:SF1">
    <property type="entry name" value="FATTY ACID SYNTHASE"/>
    <property type="match status" value="1"/>
</dbReference>
<evidence type="ECO:0000256" key="1">
    <source>
        <dbReference type="SAM" id="MobiDB-lite"/>
    </source>
</evidence>
<dbReference type="EMBL" id="RBDY01000020">
    <property type="protein sequence ID" value="RKN18318.1"/>
    <property type="molecule type" value="Genomic_DNA"/>
</dbReference>
<comment type="caution">
    <text evidence="3">The sequence shown here is derived from an EMBL/GenBank/DDBJ whole genome shotgun (WGS) entry which is preliminary data.</text>
</comment>
<dbReference type="GO" id="GO:0005737">
    <property type="term" value="C:cytoplasm"/>
    <property type="evidence" value="ECO:0007669"/>
    <property type="project" value="TreeGrafter"/>
</dbReference>
<gene>
    <name evidence="4" type="ORF">D7318_22440</name>
    <name evidence="3" type="ORF">D7319_18205</name>
</gene>
<dbReference type="GO" id="GO:0043041">
    <property type="term" value="P:amino acid activation for nonribosomal peptide biosynthetic process"/>
    <property type="evidence" value="ECO:0007669"/>
    <property type="project" value="TreeGrafter"/>
</dbReference>
<dbReference type="InterPro" id="IPR000873">
    <property type="entry name" value="AMP-dep_synth/lig_dom"/>
</dbReference>
<evidence type="ECO:0000313" key="4">
    <source>
        <dbReference type="EMBL" id="RKN18318.1"/>
    </source>
</evidence>
<dbReference type="Pfam" id="PF00501">
    <property type="entry name" value="AMP-binding"/>
    <property type="match status" value="1"/>
</dbReference>
<dbReference type="PANTHER" id="PTHR45527">
    <property type="entry name" value="NONRIBOSOMAL PEPTIDE SYNTHETASE"/>
    <property type="match status" value="1"/>
</dbReference>
<dbReference type="GO" id="GO:0031177">
    <property type="term" value="F:phosphopantetheine binding"/>
    <property type="evidence" value="ECO:0007669"/>
    <property type="project" value="TreeGrafter"/>
</dbReference>
<feature type="compositionally biased region" description="Pro residues" evidence="1">
    <location>
        <begin position="374"/>
        <end position="384"/>
    </location>
</feature>
<name>A0A3A9W2W2_9ACTN</name>
<dbReference type="InterPro" id="IPR020845">
    <property type="entry name" value="AMP-binding_CS"/>
</dbReference>
<evidence type="ECO:0000313" key="6">
    <source>
        <dbReference type="Proteomes" id="UP000275024"/>
    </source>
</evidence>
<dbReference type="InterPro" id="IPR045851">
    <property type="entry name" value="AMP-bd_C_sf"/>
</dbReference>
<dbReference type="GO" id="GO:0044550">
    <property type="term" value="P:secondary metabolite biosynthetic process"/>
    <property type="evidence" value="ECO:0007669"/>
    <property type="project" value="TreeGrafter"/>
</dbReference>
<dbReference type="SUPFAM" id="SSF56801">
    <property type="entry name" value="Acetyl-CoA synthetase-like"/>
    <property type="match status" value="1"/>
</dbReference>
<feature type="region of interest" description="Disordered" evidence="1">
    <location>
        <begin position="336"/>
        <end position="390"/>
    </location>
</feature>
<dbReference type="Gene3D" id="3.40.50.12780">
    <property type="entry name" value="N-terminal domain of ligase-like"/>
    <property type="match status" value="1"/>
</dbReference>
<protein>
    <submittedName>
        <fullName evidence="3">D-alanine--poly(Phosphoribitol) ligase</fullName>
    </submittedName>
</protein>
<dbReference type="GO" id="GO:0016874">
    <property type="term" value="F:ligase activity"/>
    <property type="evidence" value="ECO:0007669"/>
    <property type="project" value="UniProtKB-KW"/>
</dbReference>
<evidence type="ECO:0000259" key="2">
    <source>
        <dbReference type="Pfam" id="PF00501"/>
    </source>
</evidence>
<dbReference type="AlphaFoldDB" id="A0A3A9W2W2"/>
<evidence type="ECO:0000313" key="5">
    <source>
        <dbReference type="Proteomes" id="UP000268652"/>
    </source>
</evidence>
<dbReference type="InterPro" id="IPR042099">
    <property type="entry name" value="ANL_N_sf"/>
</dbReference>
<dbReference type="Proteomes" id="UP000268652">
    <property type="component" value="Unassembled WGS sequence"/>
</dbReference>
<dbReference type="OrthoDB" id="2472181at2"/>
<dbReference type="Proteomes" id="UP000275024">
    <property type="component" value="Unassembled WGS sequence"/>
</dbReference>
<sequence length="508" mass="54193">MKTLHSWFTDSVRRVPDQDALVVAGQRLSYAQLDAVSRKVAALVAAAAGTRPVRVGLLAAGSVVAYAGYLGVLRGGGTVVPLSEDYPADRNRQILELARLDVVLADEGRDTSFADGTGVPVIAVAEDDVRGALRAAPAVPGAPLDDALSADAVAYILFTSGSTGVPKGVPIRHRNLDAFLRFHLDRYQVGPGCRMSQTFGLTFDPSVFDMFVAWGGGATLVVPSRGELVDPVGFVNDHALTHWYSVPSIVSLVRDSGSLDPGSLPTLRHSLFAGEQLTLEQARVWSEAAPGSTVENLYGPTELSVTVTAYRLPADRSAWPKSSNGTVPIGRVYPHLDQRIDPDTGELQVRGPQRFDGYLDPADNDGRFHEPGPDQGPDPGPDPGSGPGARAWYRTGDRVAVEDGELVHIGRLDQQVKIMGRRLELGDVESAIRRWGGLDHVVVVAAPGPGGEPRLTAVYSGIVTAPADLRDRLRPHLPVHMLPDRFVQLDALPLNANGKVDRQACGGL</sequence>
<organism evidence="3 6">
    <name type="scientific">Streptomyces radicis</name>
    <dbReference type="NCBI Taxonomy" id="1750517"/>
    <lineage>
        <taxon>Bacteria</taxon>
        <taxon>Bacillati</taxon>
        <taxon>Actinomycetota</taxon>
        <taxon>Actinomycetes</taxon>
        <taxon>Kitasatosporales</taxon>
        <taxon>Streptomycetaceae</taxon>
        <taxon>Streptomyces</taxon>
    </lineage>
</organism>
<accession>A0A3A9W2W2</accession>
<reference evidence="5 6" key="1">
    <citation type="submission" date="2018-09" db="EMBL/GenBank/DDBJ databases">
        <title>Streptomyces sp. nov. DS1-2, an endophytic actinomycete isolated from roots of Dendrobium scabrilingue.</title>
        <authorList>
            <person name="Kuncharoen N."/>
            <person name="Kudo T."/>
            <person name="Ohkuma M."/>
            <person name="Yuki M."/>
            <person name="Tanasupawat S."/>
        </authorList>
    </citation>
    <scope>NUCLEOTIDE SEQUENCE [LARGE SCALE GENOMIC DNA]</scope>
    <source>
        <strain evidence="3 6">AZ1-7</strain>
        <strain evidence="4 5">DS1-2</strain>
    </source>
</reference>
<feature type="domain" description="AMP-dependent synthetase/ligase" evidence="2">
    <location>
        <begin position="8"/>
        <end position="359"/>
    </location>
</feature>
<keyword evidence="5" id="KW-1185">Reference proteome</keyword>
<dbReference type="PROSITE" id="PS00455">
    <property type="entry name" value="AMP_BINDING"/>
    <property type="match status" value="1"/>
</dbReference>
<dbReference type="EMBL" id="RBDX01000014">
    <property type="protein sequence ID" value="RKN07595.1"/>
    <property type="molecule type" value="Genomic_DNA"/>
</dbReference>